<feature type="domain" description="HTH luxR-type" evidence="8">
    <location>
        <begin position="119"/>
        <end position="184"/>
    </location>
</feature>
<sequence length="188" mass="20946">MVLQGIKQLLEQDKDIEVVGALSEPADLHNKIICTRPNVLIIDIRMKSFNGIILTKTIKETFPELKVVVLSGYDYDEYITAAYKAGANAYVRKESSINELVAAVKQSYADNRIFPTLILNLAGESLTQKEREVLKLIAEDKTNMEISTELTISKRTVERHISSIIQKLEANSRVGAVVNGMKQGLLNV</sequence>
<dbReference type="SMART" id="SM00448">
    <property type="entry name" value="REC"/>
    <property type="match status" value="1"/>
</dbReference>
<evidence type="ECO:0000256" key="5">
    <source>
        <dbReference type="ARBA" id="ARBA00023125"/>
    </source>
</evidence>
<name>A0A150FC77_9BACI</name>
<dbReference type="Proteomes" id="UP000075430">
    <property type="component" value="Unassembled WGS sequence"/>
</dbReference>
<organism evidence="10 11">
    <name type="scientific">Bacillus nakamurai</name>
    <dbReference type="NCBI Taxonomy" id="1793963"/>
    <lineage>
        <taxon>Bacteria</taxon>
        <taxon>Bacillati</taxon>
        <taxon>Bacillota</taxon>
        <taxon>Bacilli</taxon>
        <taxon>Bacillales</taxon>
        <taxon>Bacillaceae</taxon>
        <taxon>Bacillus</taxon>
    </lineage>
</organism>
<evidence type="ECO:0000259" key="9">
    <source>
        <dbReference type="PROSITE" id="PS50110"/>
    </source>
</evidence>
<dbReference type="PRINTS" id="PR00038">
    <property type="entry name" value="HTHLUXR"/>
</dbReference>
<dbReference type="InterPro" id="IPR000792">
    <property type="entry name" value="Tscrpt_reg_LuxR_C"/>
</dbReference>
<protein>
    <submittedName>
        <fullName evidence="10">LuxR family transcriptional regulator</fullName>
    </submittedName>
</protein>
<accession>A0A150FC77</accession>
<dbReference type="GO" id="GO:0006355">
    <property type="term" value="P:regulation of DNA-templated transcription"/>
    <property type="evidence" value="ECO:0007669"/>
    <property type="project" value="InterPro"/>
</dbReference>
<evidence type="ECO:0000256" key="2">
    <source>
        <dbReference type="ARBA" id="ARBA00022490"/>
    </source>
</evidence>
<keyword evidence="5" id="KW-0238">DNA-binding</keyword>
<reference evidence="11" key="1">
    <citation type="submission" date="2016-02" db="EMBL/GenBank/DDBJ databases">
        <authorList>
            <person name="Dunlap C."/>
        </authorList>
    </citation>
    <scope>NUCLEOTIDE SEQUENCE [LARGE SCALE GENOMIC DNA]</scope>
    <source>
        <strain evidence="11">NRRL B-41092</strain>
    </source>
</reference>
<dbReference type="Pfam" id="PF00196">
    <property type="entry name" value="GerE"/>
    <property type="match status" value="1"/>
</dbReference>
<dbReference type="InterPro" id="IPR039420">
    <property type="entry name" value="WalR-like"/>
</dbReference>
<feature type="domain" description="Response regulatory" evidence="9">
    <location>
        <begin position="1"/>
        <end position="108"/>
    </location>
</feature>
<dbReference type="AlphaFoldDB" id="A0A150FC77"/>
<feature type="modified residue" description="4-aspartylphosphate" evidence="7">
    <location>
        <position position="43"/>
    </location>
</feature>
<dbReference type="CDD" id="cd06170">
    <property type="entry name" value="LuxR_C_like"/>
    <property type="match status" value="1"/>
</dbReference>
<keyword evidence="6" id="KW-0804">Transcription</keyword>
<evidence type="ECO:0000256" key="1">
    <source>
        <dbReference type="ARBA" id="ARBA00004496"/>
    </source>
</evidence>
<dbReference type="GO" id="GO:0003677">
    <property type="term" value="F:DNA binding"/>
    <property type="evidence" value="ECO:0007669"/>
    <property type="project" value="UniProtKB-KW"/>
</dbReference>
<dbReference type="STRING" id="1793963.AXI58_07655"/>
<dbReference type="InterPro" id="IPR001789">
    <property type="entry name" value="Sig_transdc_resp-reg_receiver"/>
</dbReference>
<evidence type="ECO:0000256" key="6">
    <source>
        <dbReference type="ARBA" id="ARBA00023163"/>
    </source>
</evidence>
<comment type="caution">
    <text evidence="10">The sequence shown here is derived from an EMBL/GenBank/DDBJ whole genome shotgun (WGS) entry which is preliminary data.</text>
</comment>
<dbReference type="Gene3D" id="3.40.50.2300">
    <property type="match status" value="1"/>
</dbReference>
<evidence type="ECO:0000313" key="11">
    <source>
        <dbReference type="Proteomes" id="UP000075430"/>
    </source>
</evidence>
<dbReference type="GO" id="GO:0000160">
    <property type="term" value="P:phosphorelay signal transduction system"/>
    <property type="evidence" value="ECO:0007669"/>
    <property type="project" value="InterPro"/>
</dbReference>
<dbReference type="SMART" id="SM00421">
    <property type="entry name" value="HTH_LUXR"/>
    <property type="match status" value="1"/>
</dbReference>
<dbReference type="SUPFAM" id="SSF52172">
    <property type="entry name" value="CheY-like"/>
    <property type="match status" value="1"/>
</dbReference>
<dbReference type="InterPro" id="IPR016032">
    <property type="entry name" value="Sig_transdc_resp-reg_C-effctor"/>
</dbReference>
<keyword evidence="3 7" id="KW-0597">Phosphoprotein</keyword>
<evidence type="ECO:0000256" key="7">
    <source>
        <dbReference type="PROSITE-ProRule" id="PRU00169"/>
    </source>
</evidence>
<dbReference type="GO" id="GO:0005737">
    <property type="term" value="C:cytoplasm"/>
    <property type="evidence" value="ECO:0007669"/>
    <property type="project" value="UniProtKB-SubCell"/>
</dbReference>
<evidence type="ECO:0000256" key="4">
    <source>
        <dbReference type="ARBA" id="ARBA00023015"/>
    </source>
</evidence>
<dbReference type="PANTHER" id="PTHR43214:SF42">
    <property type="entry name" value="TRANSCRIPTIONAL REGULATORY PROTEIN DESR"/>
    <property type="match status" value="1"/>
</dbReference>
<evidence type="ECO:0000259" key="8">
    <source>
        <dbReference type="PROSITE" id="PS50043"/>
    </source>
</evidence>
<gene>
    <name evidence="10" type="ORF">AXI58_07655</name>
</gene>
<keyword evidence="11" id="KW-1185">Reference proteome</keyword>
<comment type="subcellular location">
    <subcellularLocation>
        <location evidence="1">Cytoplasm</location>
    </subcellularLocation>
</comment>
<dbReference type="PROSITE" id="PS00622">
    <property type="entry name" value="HTH_LUXR_1"/>
    <property type="match status" value="1"/>
</dbReference>
<dbReference type="EMBL" id="LSBA01000004">
    <property type="protein sequence ID" value="KXZ22791.1"/>
    <property type="molecule type" value="Genomic_DNA"/>
</dbReference>
<dbReference type="CDD" id="cd17535">
    <property type="entry name" value="REC_NarL-like"/>
    <property type="match status" value="1"/>
</dbReference>
<dbReference type="InterPro" id="IPR011006">
    <property type="entry name" value="CheY-like_superfamily"/>
</dbReference>
<proteinExistence type="predicted"/>
<dbReference type="PANTHER" id="PTHR43214">
    <property type="entry name" value="TWO-COMPONENT RESPONSE REGULATOR"/>
    <property type="match status" value="1"/>
</dbReference>
<dbReference type="PROSITE" id="PS50043">
    <property type="entry name" value="HTH_LUXR_2"/>
    <property type="match status" value="1"/>
</dbReference>
<dbReference type="SUPFAM" id="SSF46894">
    <property type="entry name" value="C-terminal effector domain of the bipartite response regulators"/>
    <property type="match status" value="1"/>
</dbReference>
<keyword evidence="4" id="KW-0805">Transcription regulation</keyword>
<dbReference type="PROSITE" id="PS50110">
    <property type="entry name" value="RESPONSE_REGULATORY"/>
    <property type="match status" value="1"/>
</dbReference>
<keyword evidence="2" id="KW-0963">Cytoplasm</keyword>
<dbReference type="InterPro" id="IPR058245">
    <property type="entry name" value="NreC/VraR/RcsB-like_REC"/>
</dbReference>
<evidence type="ECO:0000313" key="10">
    <source>
        <dbReference type="EMBL" id="KXZ22791.1"/>
    </source>
</evidence>
<evidence type="ECO:0000256" key="3">
    <source>
        <dbReference type="ARBA" id="ARBA00022553"/>
    </source>
</evidence>
<dbReference type="Pfam" id="PF00072">
    <property type="entry name" value="Response_reg"/>
    <property type="match status" value="1"/>
</dbReference>